<keyword evidence="3" id="KW-1185">Reference proteome</keyword>
<accession>A0ABQ9GET4</accession>
<evidence type="ECO:0000313" key="3">
    <source>
        <dbReference type="Proteomes" id="UP001159363"/>
    </source>
</evidence>
<dbReference type="Proteomes" id="UP001159363">
    <property type="component" value="Chromosome 12"/>
</dbReference>
<protein>
    <submittedName>
        <fullName evidence="1">Uncharacterized protein</fullName>
    </submittedName>
</protein>
<gene>
    <name evidence="1" type="ORF">PR048_029732</name>
    <name evidence="2" type="ORF">PR048_029733</name>
</gene>
<proteinExistence type="predicted"/>
<dbReference type="EMBL" id="JARBHB010000013">
    <property type="protein sequence ID" value="KAJ8870707.1"/>
    <property type="molecule type" value="Genomic_DNA"/>
</dbReference>
<organism evidence="1 3">
    <name type="scientific">Dryococelus australis</name>
    <dbReference type="NCBI Taxonomy" id="614101"/>
    <lineage>
        <taxon>Eukaryota</taxon>
        <taxon>Metazoa</taxon>
        <taxon>Ecdysozoa</taxon>
        <taxon>Arthropoda</taxon>
        <taxon>Hexapoda</taxon>
        <taxon>Insecta</taxon>
        <taxon>Pterygota</taxon>
        <taxon>Neoptera</taxon>
        <taxon>Polyneoptera</taxon>
        <taxon>Phasmatodea</taxon>
        <taxon>Verophasmatodea</taxon>
        <taxon>Anareolatae</taxon>
        <taxon>Phasmatidae</taxon>
        <taxon>Eurycanthinae</taxon>
        <taxon>Dryococelus</taxon>
    </lineage>
</organism>
<reference evidence="1 3" key="1">
    <citation type="submission" date="2023-02" db="EMBL/GenBank/DDBJ databases">
        <title>LHISI_Scaffold_Assembly.</title>
        <authorList>
            <person name="Stuart O.P."/>
            <person name="Cleave R."/>
            <person name="Magrath M.J.L."/>
            <person name="Mikheyev A.S."/>
        </authorList>
    </citation>
    <scope>NUCLEOTIDE SEQUENCE [LARGE SCALE GENOMIC DNA]</scope>
    <source>
        <strain evidence="1">Daus_M_001</strain>
        <tissue evidence="1">Leg muscle</tissue>
    </source>
</reference>
<dbReference type="EMBL" id="JARBHB010000013">
    <property type="protein sequence ID" value="KAJ8870708.1"/>
    <property type="molecule type" value="Genomic_DNA"/>
</dbReference>
<evidence type="ECO:0000313" key="1">
    <source>
        <dbReference type="EMBL" id="KAJ8870707.1"/>
    </source>
</evidence>
<sequence length="75" mass="7889">MLVVVVMAVTAQEAQVRDKRSGILLAGGIAPAGSVAIHSPLLPGVAAPWSYPWTGAWAAPWARTWNNGWAGSWAH</sequence>
<evidence type="ECO:0000313" key="2">
    <source>
        <dbReference type="EMBL" id="KAJ8870708.1"/>
    </source>
</evidence>
<comment type="caution">
    <text evidence="1">The sequence shown here is derived from an EMBL/GenBank/DDBJ whole genome shotgun (WGS) entry which is preliminary data.</text>
</comment>
<name>A0ABQ9GET4_9NEOP</name>